<comment type="caution">
    <text evidence="3">The sequence shown here is derived from an EMBL/GenBank/DDBJ whole genome shotgun (WGS) entry which is preliminary data.</text>
</comment>
<keyword evidence="2" id="KW-0812">Transmembrane</keyword>
<feature type="transmembrane region" description="Helical" evidence="2">
    <location>
        <begin position="242"/>
        <end position="264"/>
    </location>
</feature>
<organism evidence="3 4">
    <name type="scientific">Gracilariopsis chorda</name>
    <dbReference type="NCBI Taxonomy" id="448386"/>
    <lineage>
        <taxon>Eukaryota</taxon>
        <taxon>Rhodophyta</taxon>
        <taxon>Florideophyceae</taxon>
        <taxon>Rhodymeniophycidae</taxon>
        <taxon>Gracilariales</taxon>
        <taxon>Gracilariaceae</taxon>
        <taxon>Gracilariopsis</taxon>
    </lineage>
</organism>
<keyword evidence="2" id="KW-1133">Transmembrane helix</keyword>
<proteinExistence type="predicted"/>
<feature type="compositionally biased region" description="Polar residues" evidence="1">
    <location>
        <begin position="55"/>
        <end position="78"/>
    </location>
</feature>
<dbReference type="EMBL" id="NBIV01000053">
    <property type="protein sequence ID" value="PXF45787.1"/>
    <property type="molecule type" value="Genomic_DNA"/>
</dbReference>
<feature type="region of interest" description="Disordered" evidence="1">
    <location>
        <begin position="1"/>
        <end position="84"/>
    </location>
</feature>
<evidence type="ECO:0000313" key="4">
    <source>
        <dbReference type="Proteomes" id="UP000247409"/>
    </source>
</evidence>
<feature type="compositionally biased region" description="Polar residues" evidence="1">
    <location>
        <begin position="123"/>
        <end position="144"/>
    </location>
</feature>
<gene>
    <name evidence="3" type="ORF">BWQ96_04454</name>
</gene>
<evidence type="ECO:0000313" key="3">
    <source>
        <dbReference type="EMBL" id="PXF45787.1"/>
    </source>
</evidence>
<accession>A0A2V3IVP7</accession>
<sequence length="271" mass="29299">MSASPSPRPESWQQYAPRTTPASSTSSPVLQSPSDSSPPLLKSTQPYPTTPPHQAPSTLHQTSRQTTQMHQPSYNPQVLTKAEPVAHVTLTTPAYQQAYNSQTQPKKEPTPNCTQAAFAYQPPYNSQPAPNVTQTVAGYQSSYDPQPPTKAQPFPNQAQPTYQPTYNTQPPTKPEPPYVAQAGTYMVRTPASTSTQNASPAEDNLWLFFFFGFALALLVHLIAFAFLACPESNGIVGKRKKSFTIGVIAGCIVNVIVIVAIVVASNSSSSY</sequence>
<dbReference type="Proteomes" id="UP000247409">
    <property type="component" value="Unassembled WGS sequence"/>
</dbReference>
<evidence type="ECO:0000256" key="1">
    <source>
        <dbReference type="SAM" id="MobiDB-lite"/>
    </source>
</evidence>
<dbReference type="AlphaFoldDB" id="A0A2V3IVP7"/>
<protein>
    <submittedName>
        <fullName evidence="3">Uncharacterized protein</fullName>
    </submittedName>
</protein>
<evidence type="ECO:0000256" key="2">
    <source>
        <dbReference type="SAM" id="Phobius"/>
    </source>
</evidence>
<keyword evidence="2" id="KW-0472">Membrane</keyword>
<reference evidence="3 4" key="1">
    <citation type="journal article" date="2018" name="Mol. Biol. Evol.">
        <title>Analysis of the draft genome of the red seaweed Gracilariopsis chorda provides insights into genome size evolution in Rhodophyta.</title>
        <authorList>
            <person name="Lee J."/>
            <person name="Yang E.C."/>
            <person name="Graf L."/>
            <person name="Yang J.H."/>
            <person name="Qiu H."/>
            <person name="Zel Zion U."/>
            <person name="Chan C.X."/>
            <person name="Stephens T.G."/>
            <person name="Weber A.P.M."/>
            <person name="Boo G.H."/>
            <person name="Boo S.M."/>
            <person name="Kim K.M."/>
            <person name="Shin Y."/>
            <person name="Jung M."/>
            <person name="Lee S.J."/>
            <person name="Yim H.S."/>
            <person name="Lee J.H."/>
            <person name="Bhattacharya D."/>
            <person name="Yoon H.S."/>
        </authorList>
    </citation>
    <scope>NUCLEOTIDE SEQUENCE [LARGE SCALE GENOMIC DNA]</scope>
    <source>
        <strain evidence="3 4">SKKU-2015</strain>
        <tissue evidence="3">Whole body</tissue>
    </source>
</reference>
<feature type="compositionally biased region" description="Low complexity" evidence="1">
    <location>
        <begin position="16"/>
        <end position="43"/>
    </location>
</feature>
<name>A0A2V3IVP7_9FLOR</name>
<keyword evidence="4" id="KW-1185">Reference proteome</keyword>
<feature type="compositionally biased region" description="Low complexity" evidence="1">
    <location>
        <begin position="157"/>
        <end position="170"/>
    </location>
</feature>
<feature type="transmembrane region" description="Helical" evidence="2">
    <location>
        <begin position="205"/>
        <end position="230"/>
    </location>
</feature>
<feature type="region of interest" description="Disordered" evidence="1">
    <location>
        <begin position="96"/>
        <end position="179"/>
    </location>
</feature>